<dbReference type="Pfam" id="PF00010">
    <property type="entry name" value="HLH"/>
    <property type="match status" value="1"/>
</dbReference>
<dbReference type="PANTHER" id="PTHR46266">
    <property type="entry name" value="TRANSCRIPTION FACTOR TT8"/>
    <property type="match status" value="1"/>
</dbReference>
<protein>
    <submittedName>
        <fullName evidence="9">Basic helix-loop-helix</fullName>
    </submittedName>
</protein>
<dbReference type="InterPro" id="IPR054502">
    <property type="entry name" value="bHLH-TF_ACT-like_plant"/>
</dbReference>
<name>A0A517FM44_NARTA</name>
<dbReference type="Pfam" id="PF14215">
    <property type="entry name" value="bHLH-MYC_N"/>
    <property type="match status" value="1"/>
</dbReference>
<comment type="similarity">
    <text evidence="2">Belongs to the bHLH protein family.</text>
</comment>
<dbReference type="EMBL" id="MK887140">
    <property type="protein sequence ID" value="QDS02912.1"/>
    <property type="molecule type" value="mRNA"/>
</dbReference>
<dbReference type="InterPro" id="IPR025610">
    <property type="entry name" value="MYC/MYB_N"/>
</dbReference>
<comment type="subcellular location">
    <subcellularLocation>
        <location evidence="1">Nucleus</location>
    </subcellularLocation>
</comment>
<organism evidence="9">
    <name type="scientific">Narcissus tazetta subsp. chinensis</name>
    <dbReference type="NCBI Taxonomy" id="391288"/>
    <lineage>
        <taxon>Eukaryota</taxon>
        <taxon>Viridiplantae</taxon>
        <taxon>Streptophyta</taxon>
        <taxon>Embryophyta</taxon>
        <taxon>Tracheophyta</taxon>
        <taxon>Spermatophyta</taxon>
        <taxon>Magnoliopsida</taxon>
        <taxon>Liliopsida</taxon>
        <taxon>Asparagales</taxon>
        <taxon>Amaryllidaceae</taxon>
        <taxon>Amaryllidoideae</taxon>
        <taxon>Narcissus</taxon>
    </lineage>
</organism>
<dbReference type="Gene3D" id="4.10.280.10">
    <property type="entry name" value="Helix-loop-helix DNA-binding domain"/>
    <property type="match status" value="1"/>
</dbReference>
<feature type="compositionally biased region" description="Basic residues" evidence="7">
    <location>
        <begin position="520"/>
        <end position="531"/>
    </location>
</feature>
<feature type="compositionally biased region" description="Basic and acidic residues" evidence="7">
    <location>
        <begin position="532"/>
        <end position="541"/>
    </location>
</feature>
<dbReference type="AlphaFoldDB" id="A0A517FM44"/>
<evidence type="ECO:0000256" key="1">
    <source>
        <dbReference type="ARBA" id="ARBA00004123"/>
    </source>
</evidence>
<dbReference type="SMART" id="SM00353">
    <property type="entry name" value="HLH"/>
    <property type="match status" value="1"/>
</dbReference>
<evidence type="ECO:0000256" key="2">
    <source>
        <dbReference type="ARBA" id="ARBA00005510"/>
    </source>
</evidence>
<evidence type="ECO:0000256" key="3">
    <source>
        <dbReference type="ARBA" id="ARBA00023015"/>
    </source>
</evidence>
<evidence type="ECO:0000256" key="7">
    <source>
        <dbReference type="SAM" id="MobiDB-lite"/>
    </source>
</evidence>
<dbReference type="PROSITE" id="PS50888">
    <property type="entry name" value="BHLH"/>
    <property type="match status" value="1"/>
</dbReference>
<dbReference type="SUPFAM" id="SSF47459">
    <property type="entry name" value="HLH, helix-loop-helix DNA-binding domain"/>
    <property type="match status" value="1"/>
</dbReference>
<keyword evidence="4" id="KW-0010">Activator</keyword>
<evidence type="ECO:0000256" key="5">
    <source>
        <dbReference type="ARBA" id="ARBA00023163"/>
    </source>
</evidence>
<keyword evidence="5" id="KW-0804">Transcription</keyword>
<feature type="domain" description="BHLH" evidence="8">
    <location>
        <begin position="428"/>
        <end position="477"/>
    </location>
</feature>
<proteinExistence type="evidence at transcript level"/>
<feature type="region of interest" description="Disordered" evidence="7">
    <location>
        <begin position="493"/>
        <end position="541"/>
    </location>
</feature>
<evidence type="ECO:0000256" key="4">
    <source>
        <dbReference type="ARBA" id="ARBA00023159"/>
    </source>
</evidence>
<evidence type="ECO:0000313" key="9">
    <source>
        <dbReference type="EMBL" id="QDS02912.1"/>
    </source>
</evidence>
<dbReference type="InterPro" id="IPR011598">
    <property type="entry name" value="bHLH_dom"/>
</dbReference>
<dbReference type="InterPro" id="IPR036638">
    <property type="entry name" value="HLH_DNA-bd_sf"/>
</dbReference>
<reference evidence="9" key="1">
    <citation type="submission" date="2019-05" db="EMBL/GenBank/DDBJ databases">
        <authorList>
            <person name="Fan Y."/>
            <person name="Zeng L."/>
        </authorList>
    </citation>
    <scope>NUCLEOTIDE SEQUENCE</scope>
</reference>
<dbReference type="Pfam" id="PF22754">
    <property type="entry name" value="bHLH-TF_ACT-like_plant"/>
    <property type="match status" value="1"/>
</dbReference>
<keyword evidence="6" id="KW-0539">Nucleus</keyword>
<dbReference type="GO" id="GO:0005634">
    <property type="term" value="C:nucleus"/>
    <property type="evidence" value="ECO:0007669"/>
    <property type="project" value="UniProtKB-SubCell"/>
</dbReference>
<gene>
    <name evidence="9" type="primary">bHLH2</name>
</gene>
<evidence type="ECO:0000259" key="8">
    <source>
        <dbReference type="PROSITE" id="PS50888"/>
    </source>
</evidence>
<feature type="compositionally biased region" description="Basic and acidic residues" evidence="7">
    <location>
        <begin position="493"/>
        <end position="509"/>
    </location>
</feature>
<keyword evidence="3" id="KW-0805">Transcription regulation</keyword>
<sequence length="631" mass="71532">MAQIQDGMQEKNLRKQLAATVTNIQWSYAIFWSASGGEQGVLTWGDGYYNGDIKTRKTTQSMDFKADQTGLHRSEQLRELYESLLADESNQQTRRPSASLSPEDLTASEWYYLVCMSFTFSPGQGLPGRALESNQCTWVSNAQFADSKTFSRSLLAKSASIQTVVCFPFMDGVLELGTTEMVLEDHGLIQQITTAFWDLPFPICSEQSMSNCPLEGKDEEENMPPLLGQRIDVMENRDLMSEHHLPLELILSPFSFNFPSYAPDEETELTRDKIEELHPNIDELQNGSPNYSSNDSFKMDDCMSFENTPMIPSSPEGGRIKSNVLDYLQEGNFAKLNSLLLDSDETHYQRTLSSILKNSKGMDSTLFLHGSRASSFTIWRRNMNSVKPVGNRHQRMLKKILIDMSWIPLQPQEENGIRNKVLKQDGDDAGANHVLSERRRREKLNEKFVILRSLVPSVSKADKASILADTIEYLKELERRVEELESNKERIEFNTRDKRKHPDVSERTSDNYNYNDTANKRKPSASKRKARATNEYDDRDDHPIISKSNAVNINVSVIEKEVMLEMNCTWRDSLLIETVNAISNLQLDAFSVQSSTVDGILTLVLKAKSRSLAVVTPGMVKRALQRVVGKC</sequence>
<dbReference type="PANTHER" id="PTHR46266:SF3">
    <property type="entry name" value="TRANSCRIPTION FACTOR EGL1"/>
    <property type="match status" value="1"/>
</dbReference>
<accession>A0A517FM44</accession>
<evidence type="ECO:0000256" key="6">
    <source>
        <dbReference type="ARBA" id="ARBA00023242"/>
    </source>
</evidence>
<dbReference type="GO" id="GO:0046983">
    <property type="term" value="F:protein dimerization activity"/>
    <property type="evidence" value="ECO:0007669"/>
    <property type="project" value="InterPro"/>
</dbReference>